<name>A0A7J6KLJ0_PERCH</name>
<feature type="region of interest" description="Disordered" evidence="1">
    <location>
        <begin position="32"/>
        <end position="54"/>
    </location>
</feature>
<reference evidence="2 3" key="1">
    <citation type="submission" date="2020-04" db="EMBL/GenBank/DDBJ databases">
        <title>Perkinsus chesapeaki whole genome sequence.</title>
        <authorList>
            <person name="Bogema D.R."/>
        </authorList>
    </citation>
    <scope>NUCLEOTIDE SEQUENCE [LARGE SCALE GENOMIC DNA]</scope>
    <source>
        <strain evidence="2">ATCC PRA-425</strain>
    </source>
</reference>
<dbReference type="EMBL" id="JAAPAO010002156">
    <property type="protein sequence ID" value="KAF4648145.1"/>
    <property type="molecule type" value="Genomic_DNA"/>
</dbReference>
<dbReference type="OrthoDB" id="477879at2759"/>
<gene>
    <name evidence="2" type="ORF">FOL47_003672</name>
</gene>
<protein>
    <submittedName>
        <fullName evidence="2">Uncharacterized protein</fullName>
    </submittedName>
</protein>
<sequence length="328" mass="36622">MTKSKKVHPRSDLARVRRAMKERTRRVLKLANTSNKQDPVPRGEIGSSQPHGLVITNDSNVDREAVNLYKKAYESALEKYKILCAKITDGTAAAHMVEWGPINGERDIIQELDRDTELILELRDLLQATVDEVLRDPASEELRVWLNLTREEQKDQQEVWNTLQPIIAKASESLRARLYKVTKVDAAIEKGPQKLRAGLLRGLLKATGSLDADDDTVLLDQILQNGGVGIGIERPIVASGKWPRRPKEGSTEAFKVNHGSRGLSLFASDAWRNYQSASILDEPVRRYLEKEIKCGNMEILPEIPLGGVVSRIAAVEKIKGDPSSPIRE</sequence>
<evidence type="ECO:0000256" key="1">
    <source>
        <dbReference type="SAM" id="MobiDB-lite"/>
    </source>
</evidence>
<organism evidence="2 3">
    <name type="scientific">Perkinsus chesapeaki</name>
    <name type="common">Clam parasite</name>
    <name type="synonym">Perkinsus andrewsi</name>
    <dbReference type="NCBI Taxonomy" id="330153"/>
    <lineage>
        <taxon>Eukaryota</taxon>
        <taxon>Sar</taxon>
        <taxon>Alveolata</taxon>
        <taxon>Perkinsozoa</taxon>
        <taxon>Perkinsea</taxon>
        <taxon>Perkinsida</taxon>
        <taxon>Perkinsidae</taxon>
        <taxon>Perkinsus</taxon>
    </lineage>
</organism>
<proteinExistence type="predicted"/>
<dbReference type="AlphaFoldDB" id="A0A7J6KLJ0"/>
<evidence type="ECO:0000313" key="3">
    <source>
        <dbReference type="Proteomes" id="UP000591131"/>
    </source>
</evidence>
<dbReference type="Proteomes" id="UP000591131">
    <property type="component" value="Unassembled WGS sequence"/>
</dbReference>
<keyword evidence="3" id="KW-1185">Reference proteome</keyword>
<accession>A0A7J6KLJ0</accession>
<comment type="caution">
    <text evidence="2">The sequence shown here is derived from an EMBL/GenBank/DDBJ whole genome shotgun (WGS) entry which is preliminary data.</text>
</comment>
<evidence type="ECO:0000313" key="2">
    <source>
        <dbReference type="EMBL" id="KAF4648145.1"/>
    </source>
</evidence>